<evidence type="ECO:0000259" key="2">
    <source>
        <dbReference type="PROSITE" id="PS51186"/>
    </source>
</evidence>
<dbReference type="Pfam" id="PF00583">
    <property type="entry name" value="Acetyltransf_1"/>
    <property type="match status" value="1"/>
</dbReference>
<dbReference type="InterPro" id="IPR016181">
    <property type="entry name" value="Acyl_CoA_acyltransferase"/>
</dbReference>
<dbReference type="InterPro" id="IPR000182">
    <property type="entry name" value="GNAT_dom"/>
</dbReference>
<dbReference type="CDD" id="cd04301">
    <property type="entry name" value="NAT_SF"/>
    <property type="match status" value="1"/>
</dbReference>
<comment type="caution">
    <text evidence="3">The sequence shown here is derived from an EMBL/GenBank/DDBJ whole genome shotgun (WGS) entry which is preliminary data.</text>
</comment>
<dbReference type="AlphaFoldDB" id="A0A927YQZ9"/>
<dbReference type="InterPro" id="IPR050769">
    <property type="entry name" value="NAT_camello-type"/>
</dbReference>
<evidence type="ECO:0000313" key="3">
    <source>
        <dbReference type="EMBL" id="MBE5919968.1"/>
    </source>
</evidence>
<organism evidence="3 4">
    <name type="scientific">Pseudobutyrivibrio ruminis</name>
    <dbReference type="NCBI Taxonomy" id="46206"/>
    <lineage>
        <taxon>Bacteria</taxon>
        <taxon>Bacillati</taxon>
        <taxon>Bacillota</taxon>
        <taxon>Clostridia</taxon>
        <taxon>Lachnospirales</taxon>
        <taxon>Lachnospiraceae</taxon>
        <taxon>Pseudobutyrivibrio</taxon>
    </lineage>
</organism>
<proteinExistence type="predicted"/>
<dbReference type="PANTHER" id="PTHR13947">
    <property type="entry name" value="GNAT FAMILY N-ACETYLTRANSFERASE"/>
    <property type="match status" value="1"/>
</dbReference>
<protein>
    <submittedName>
        <fullName evidence="3">GNAT family N-acetyltransferase</fullName>
    </submittedName>
</protein>
<dbReference type="Proteomes" id="UP000766246">
    <property type="component" value="Unassembled WGS sequence"/>
</dbReference>
<keyword evidence="1" id="KW-0808">Transferase</keyword>
<dbReference type="GO" id="GO:0008080">
    <property type="term" value="F:N-acetyltransferase activity"/>
    <property type="evidence" value="ECO:0007669"/>
    <property type="project" value="InterPro"/>
</dbReference>
<dbReference type="EMBL" id="SVER01000021">
    <property type="protein sequence ID" value="MBE5919968.1"/>
    <property type="molecule type" value="Genomic_DNA"/>
</dbReference>
<feature type="domain" description="N-acetyltransferase" evidence="2">
    <location>
        <begin position="1"/>
        <end position="159"/>
    </location>
</feature>
<dbReference type="PANTHER" id="PTHR13947:SF37">
    <property type="entry name" value="LD18367P"/>
    <property type="match status" value="1"/>
</dbReference>
<dbReference type="SUPFAM" id="SSF55729">
    <property type="entry name" value="Acyl-CoA N-acyltransferases (Nat)"/>
    <property type="match status" value="1"/>
</dbReference>
<gene>
    <name evidence="3" type="ORF">E7272_09005</name>
</gene>
<evidence type="ECO:0000256" key="1">
    <source>
        <dbReference type="ARBA" id="ARBA00022679"/>
    </source>
</evidence>
<name>A0A927YQZ9_9FIRM</name>
<evidence type="ECO:0000313" key="4">
    <source>
        <dbReference type="Proteomes" id="UP000766246"/>
    </source>
</evidence>
<dbReference type="Gene3D" id="3.40.630.30">
    <property type="match status" value="1"/>
</dbReference>
<reference evidence="3" key="1">
    <citation type="submission" date="2019-04" db="EMBL/GenBank/DDBJ databases">
        <title>Evolution of Biomass-Degrading Anaerobic Consortia Revealed by Metagenomics.</title>
        <authorList>
            <person name="Peng X."/>
        </authorList>
    </citation>
    <scope>NUCLEOTIDE SEQUENCE</scope>
    <source>
        <strain evidence="3">SIG311</strain>
    </source>
</reference>
<accession>A0A927YQZ9</accession>
<dbReference type="PROSITE" id="PS51186">
    <property type="entry name" value="GNAT"/>
    <property type="match status" value="1"/>
</dbReference>
<sequence>MHYRIIEPKDNLILANIIRDNLKANKLDIPGTVYFDENLNNLSDFYLASPQRAYFIALDDNDNIIGGIGLAELGFMDDTAELQKLYLTDAVKGQGLSYKLIELVEETALNKGYNRIYLETHTNLKAAIHLYEKCGYKLIEKPKEVVHSSMNRFYLKELI</sequence>